<sequence>MGPRNADYGAREGPGRLRDVEDIEVCECSGQDLEWHGYIHEAAHAVAAVDNDIRFECIYLYAEGAGPSVNGGLSRVTAEAKMPSEDPATWVLPDTATSFRFCAAGTLAEEQLIGHGMYGAYDKDVEYWLKGAGRLGAITAAEFHALIGGSADDVAASIMAWASCNEERIERLAAHLATLSRPTEVSYDEVVSLVGRN</sequence>
<proteinExistence type="predicted"/>
<evidence type="ECO:0000313" key="1">
    <source>
        <dbReference type="EMBL" id="SES67161.1"/>
    </source>
</evidence>
<dbReference type="AlphaFoldDB" id="A0A1H9YE37"/>
<organism evidence="1 2">
    <name type="scientific">Geodermatophilus poikilotrophus</name>
    <dbReference type="NCBI Taxonomy" id="1333667"/>
    <lineage>
        <taxon>Bacteria</taxon>
        <taxon>Bacillati</taxon>
        <taxon>Actinomycetota</taxon>
        <taxon>Actinomycetes</taxon>
        <taxon>Geodermatophilales</taxon>
        <taxon>Geodermatophilaceae</taxon>
        <taxon>Geodermatophilus</taxon>
    </lineage>
</organism>
<dbReference type="Proteomes" id="UP000198507">
    <property type="component" value="Unassembled WGS sequence"/>
</dbReference>
<accession>A0A1H9YE37</accession>
<evidence type="ECO:0000313" key="2">
    <source>
        <dbReference type="Proteomes" id="UP000198507"/>
    </source>
</evidence>
<name>A0A1H9YE37_9ACTN</name>
<keyword evidence="2" id="KW-1185">Reference proteome</keyword>
<protein>
    <submittedName>
        <fullName evidence="1">Uncharacterized protein</fullName>
    </submittedName>
</protein>
<gene>
    <name evidence="1" type="ORF">SAMN04488546_0052</name>
</gene>
<reference evidence="2" key="1">
    <citation type="submission" date="2016-10" db="EMBL/GenBank/DDBJ databases">
        <authorList>
            <person name="Varghese N."/>
            <person name="Submissions S."/>
        </authorList>
    </citation>
    <scope>NUCLEOTIDE SEQUENCE [LARGE SCALE GENOMIC DNA]</scope>
    <source>
        <strain evidence="2">DSM 44209</strain>
    </source>
</reference>
<dbReference type="EMBL" id="FOIE01000001">
    <property type="protein sequence ID" value="SES67161.1"/>
    <property type="molecule type" value="Genomic_DNA"/>
</dbReference>